<comment type="caution">
    <text evidence="2">The sequence shown here is derived from an EMBL/GenBank/DDBJ whole genome shotgun (WGS) entry which is preliminary data.</text>
</comment>
<feature type="region of interest" description="Disordered" evidence="1">
    <location>
        <begin position="112"/>
        <end position="131"/>
    </location>
</feature>
<feature type="compositionally biased region" description="Low complexity" evidence="1">
    <location>
        <begin position="231"/>
        <end position="241"/>
    </location>
</feature>
<feature type="compositionally biased region" description="Low complexity" evidence="1">
    <location>
        <begin position="357"/>
        <end position="377"/>
    </location>
</feature>
<gene>
    <name evidence="2" type="ORF">Rt10032_c02g1150</name>
</gene>
<feature type="region of interest" description="Disordered" evidence="1">
    <location>
        <begin position="357"/>
        <end position="385"/>
    </location>
</feature>
<sequence length="451" mass="46904">MVAVRAGSDPLAEISKRLLRHIALQRLGARAVPAIVLQPRPSQLTDSLDPVIPSPVIDQLEEDEDGLNAATNLSGAMTSIGRSFSLPREARKPMGALPLQASTTPHLAASSITATPTPRQGMTAESPGPKGETHWAPSFFDTVKGDGSVRNPLSSRKATQISQDLLAQLDLDRLVEQSSMPAVAVSPPVAVAAPAVHQYFDNPRPAPAPSPSPRLHHDSSVRPATASTTMPGLLPAGLSLPSRRHPLDPDTPSHQAATASPGPSTPSTPGRGSKSRPSTASTGSGASIAMSSGPSSSGESAYSTDDVLTPPTPSLGLPPLSPKGMHAPHSLPGLQQPDGVLLYRRPFLPAAPSATLTATATSGHKRASLSSRLSSKPLSKKEERQTLELSVGRKVLEAAGASETEIRLRARSVGHQVLKQREEEAKHGGKNSVTLGDYMGGAQLSSKFSIG</sequence>
<evidence type="ECO:0000256" key="1">
    <source>
        <dbReference type="SAM" id="MobiDB-lite"/>
    </source>
</evidence>
<feature type="region of interest" description="Disordered" evidence="1">
    <location>
        <begin position="420"/>
        <end position="439"/>
    </location>
</feature>
<dbReference type="Proteomes" id="UP000321518">
    <property type="component" value="Unassembled WGS sequence"/>
</dbReference>
<dbReference type="AlphaFoldDB" id="A0A511K9T0"/>
<dbReference type="EMBL" id="BJWK01000002">
    <property type="protein sequence ID" value="GEM07133.1"/>
    <property type="molecule type" value="Genomic_DNA"/>
</dbReference>
<proteinExistence type="predicted"/>
<feature type="region of interest" description="Disordered" evidence="1">
    <location>
        <begin position="201"/>
        <end position="337"/>
    </location>
</feature>
<name>A0A511K9T0_RHOTO</name>
<evidence type="ECO:0000313" key="3">
    <source>
        <dbReference type="Proteomes" id="UP000321518"/>
    </source>
</evidence>
<reference evidence="2 3" key="1">
    <citation type="submission" date="2019-07" db="EMBL/GenBank/DDBJ databases">
        <title>Rhodotorula toruloides NBRC10032 genome sequencing.</title>
        <authorList>
            <person name="Shida Y."/>
            <person name="Takaku H."/>
            <person name="Ogasawara W."/>
            <person name="Mori K."/>
        </authorList>
    </citation>
    <scope>NUCLEOTIDE SEQUENCE [LARGE SCALE GENOMIC DNA]</scope>
    <source>
        <strain evidence="2 3">NBRC10032</strain>
    </source>
</reference>
<feature type="compositionally biased region" description="Low complexity" evidence="1">
    <location>
        <begin position="256"/>
        <end position="304"/>
    </location>
</feature>
<protein>
    <submittedName>
        <fullName evidence="2">Regulatory protein Ral2</fullName>
    </submittedName>
</protein>
<accession>A0A511K9T0</accession>
<dbReference type="OrthoDB" id="10614188at2759"/>
<evidence type="ECO:0000313" key="2">
    <source>
        <dbReference type="EMBL" id="GEM07133.1"/>
    </source>
</evidence>
<organism evidence="2 3">
    <name type="scientific">Rhodotorula toruloides</name>
    <name type="common">Yeast</name>
    <name type="synonym">Rhodosporidium toruloides</name>
    <dbReference type="NCBI Taxonomy" id="5286"/>
    <lineage>
        <taxon>Eukaryota</taxon>
        <taxon>Fungi</taxon>
        <taxon>Dikarya</taxon>
        <taxon>Basidiomycota</taxon>
        <taxon>Pucciniomycotina</taxon>
        <taxon>Microbotryomycetes</taxon>
        <taxon>Sporidiobolales</taxon>
        <taxon>Sporidiobolaceae</taxon>
        <taxon>Rhodotorula</taxon>
    </lineage>
</organism>